<organism evidence="1 2">
    <name type="scientific">Elaeis guineensis var. tenera</name>
    <name type="common">Oil palm</name>
    <dbReference type="NCBI Taxonomy" id="51953"/>
    <lineage>
        <taxon>Eukaryota</taxon>
        <taxon>Viridiplantae</taxon>
        <taxon>Streptophyta</taxon>
        <taxon>Embryophyta</taxon>
        <taxon>Tracheophyta</taxon>
        <taxon>Spermatophyta</taxon>
        <taxon>Magnoliopsida</taxon>
        <taxon>Liliopsida</taxon>
        <taxon>Arecaceae</taxon>
        <taxon>Arecoideae</taxon>
        <taxon>Cocoseae</taxon>
        <taxon>Elaeidinae</taxon>
        <taxon>Elaeis</taxon>
    </lineage>
</organism>
<accession>A0A6I9QK52</accession>
<sequence>MRPSSLLRTISCKLPASFSHSPVTPWPPARTAFDRWLTSELDELRSNPFSLDRFATAAWLSKALDLAVAVQHFTTKSIAGAHATNSSAIDRKMIDNYLDDDVELLDACNGLRERMDAIKQYVDRLSIALHWLEGEHEPSETSIKRAREALELCQLMEKRCSELEKCRSNLRRLGEKLVIITQSARPCEDVSNPRAQLHEVLSGSRMVALLVAGMLGIALSFKPRRGIPSVQSCRSTASWMSSLHELRKEVREEFDRRRRRDGLVGLDELDAMAMAARSLGEIISRRGRGDQLKVAMDVFKRRCEEMERRVWPLEGKLDELYRQLIGIRVALLGMLTVAC</sequence>
<evidence type="ECO:0000313" key="2">
    <source>
        <dbReference type="RefSeq" id="XP_010910782.1"/>
    </source>
</evidence>
<dbReference type="AlphaFoldDB" id="A0A6I9QK52"/>
<dbReference type="PANTHER" id="PTHR31509">
    <property type="entry name" value="BPS1-LIKE PROTEIN"/>
    <property type="match status" value="1"/>
</dbReference>
<dbReference type="Pfam" id="PF03087">
    <property type="entry name" value="BPS1"/>
    <property type="match status" value="1"/>
</dbReference>
<dbReference type="InterPro" id="IPR004320">
    <property type="entry name" value="BPS1_pln"/>
</dbReference>
<protein>
    <submittedName>
        <fullName evidence="2">Protein BPS1, chloroplastic-like</fullName>
    </submittedName>
</protein>
<proteinExistence type="predicted"/>
<dbReference type="GO" id="GO:0048367">
    <property type="term" value="P:shoot system development"/>
    <property type="evidence" value="ECO:0007669"/>
    <property type="project" value="InterPro"/>
</dbReference>
<keyword evidence="1" id="KW-1185">Reference proteome</keyword>
<dbReference type="FunCoup" id="A0A6I9QK52">
    <property type="interactions" value="1"/>
</dbReference>
<dbReference type="OrthoDB" id="1878996at2759"/>
<dbReference type="GO" id="GO:0048364">
    <property type="term" value="P:root development"/>
    <property type="evidence" value="ECO:0007669"/>
    <property type="project" value="InterPro"/>
</dbReference>
<evidence type="ECO:0000313" key="1">
    <source>
        <dbReference type="Proteomes" id="UP000504607"/>
    </source>
</evidence>
<reference evidence="2" key="1">
    <citation type="submission" date="2025-08" db="UniProtKB">
        <authorList>
            <consortium name="RefSeq"/>
        </authorList>
    </citation>
    <scope>IDENTIFICATION</scope>
</reference>
<dbReference type="InParanoid" id="A0A6I9QK52"/>
<gene>
    <name evidence="2" type="primary">LOC105036744</name>
</gene>
<dbReference type="GeneID" id="105036744"/>
<dbReference type="RefSeq" id="XP_010910782.1">
    <property type="nucleotide sequence ID" value="XM_010912480.1"/>
</dbReference>
<name>A0A6I9QK52_ELAGV</name>
<dbReference type="Proteomes" id="UP000504607">
    <property type="component" value="Unplaced"/>
</dbReference>
<dbReference type="KEGG" id="egu:105036744"/>